<accession>A0A1J5PAT4</accession>
<dbReference type="EMBL" id="MLJW01005675">
    <property type="protein sequence ID" value="OIQ67832.1"/>
    <property type="molecule type" value="Genomic_DNA"/>
</dbReference>
<comment type="caution">
    <text evidence="1">The sequence shown here is derived from an EMBL/GenBank/DDBJ whole genome shotgun (WGS) entry which is preliminary data.</text>
</comment>
<sequence length="169" mass="17791">MLQVRGGVTVAITLAAPHGAPLTEASPVWQNLLAALKSSGGPHVAVTLLSQQPSTFRVGLKVKRDPAYEADVVLAAVEAALRSHFSFDARDLAQPVQQSDVIATAQAVPGVVAVDLTRLYGGTRPAQQTVASLQVRLLASRMRVETGVAMSSELLTLDPAPFDLLEEMA</sequence>
<name>A0A1J5PAT4_9ZZZZ</name>
<evidence type="ECO:0000313" key="1">
    <source>
        <dbReference type="EMBL" id="OIQ67832.1"/>
    </source>
</evidence>
<organism evidence="1">
    <name type="scientific">mine drainage metagenome</name>
    <dbReference type="NCBI Taxonomy" id="410659"/>
    <lineage>
        <taxon>unclassified sequences</taxon>
        <taxon>metagenomes</taxon>
        <taxon>ecological metagenomes</taxon>
    </lineage>
</organism>
<gene>
    <name evidence="1" type="ORF">GALL_505880</name>
</gene>
<dbReference type="AlphaFoldDB" id="A0A1J5PAT4"/>
<reference evidence="1" key="1">
    <citation type="submission" date="2016-10" db="EMBL/GenBank/DDBJ databases">
        <title>Sequence of Gallionella enrichment culture.</title>
        <authorList>
            <person name="Poehlein A."/>
            <person name="Muehling M."/>
            <person name="Daniel R."/>
        </authorList>
    </citation>
    <scope>NUCLEOTIDE SEQUENCE</scope>
</reference>
<proteinExistence type="predicted"/>
<protein>
    <submittedName>
        <fullName evidence="1">Uncharacterized protein</fullName>
    </submittedName>
</protein>